<dbReference type="AlphaFoldDB" id="A0AAE0HRZ5"/>
<dbReference type="InterPro" id="IPR011042">
    <property type="entry name" value="6-blade_b-propeller_TolB-like"/>
</dbReference>
<proteinExistence type="predicted"/>
<keyword evidence="1" id="KW-0732">Signal</keyword>
<reference evidence="2" key="2">
    <citation type="submission" date="2023-06" db="EMBL/GenBank/DDBJ databases">
        <authorList>
            <consortium name="Lawrence Berkeley National Laboratory"/>
            <person name="Haridas S."/>
            <person name="Hensen N."/>
            <person name="Bonometti L."/>
            <person name="Westerberg I."/>
            <person name="Brannstrom I.O."/>
            <person name="Guillou S."/>
            <person name="Cros-Aarteil S."/>
            <person name="Calhoun S."/>
            <person name="Kuo A."/>
            <person name="Mondo S."/>
            <person name="Pangilinan J."/>
            <person name="Riley R."/>
            <person name="Labutti K."/>
            <person name="Andreopoulos B."/>
            <person name="Lipzen A."/>
            <person name="Chen C."/>
            <person name="Yanf M."/>
            <person name="Daum C."/>
            <person name="Ng V."/>
            <person name="Clum A."/>
            <person name="Steindorff A."/>
            <person name="Ohm R."/>
            <person name="Martin F."/>
            <person name="Silar P."/>
            <person name="Natvig D."/>
            <person name="Lalanne C."/>
            <person name="Gautier V."/>
            <person name="Ament-Velasquez S.L."/>
            <person name="Kruys A."/>
            <person name="Hutchinson M.I."/>
            <person name="Powell A.J."/>
            <person name="Barry K."/>
            <person name="Miller A.N."/>
            <person name="Grigoriev I.V."/>
            <person name="Debuchy R."/>
            <person name="Gladieux P."/>
            <person name="Thoren M.H."/>
            <person name="Johannesson H."/>
        </authorList>
    </citation>
    <scope>NUCLEOTIDE SEQUENCE</scope>
    <source>
        <strain evidence="2">CBS 168.71</strain>
    </source>
</reference>
<dbReference type="SUPFAM" id="SSF63829">
    <property type="entry name" value="Calcium-dependent phosphotriesterase"/>
    <property type="match status" value="1"/>
</dbReference>
<protein>
    <submittedName>
        <fullName evidence="2">Uncharacterized protein</fullName>
    </submittedName>
</protein>
<dbReference type="PANTHER" id="PTHR42060">
    <property type="entry name" value="NHL REPEAT-CONTAINING PROTEIN-RELATED"/>
    <property type="match status" value="1"/>
</dbReference>
<dbReference type="InterPro" id="IPR052998">
    <property type="entry name" value="Hetero-Diels-Alderase-like"/>
</dbReference>
<accession>A0AAE0HRZ5</accession>
<organism evidence="2 3">
    <name type="scientific">Chaetomium fimeti</name>
    <dbReference type="NCBI Taxonomy" id="1854472"/>
    <lineage>
        <taxon>Eukaryota</taxon>
        <taxon>Fungi</taxon>
        <taxon>Dikarya</taxon>
        <taxon>Ascomycota</taxon>
        <taxon>Pezizomycotina</taxon>
        <taxon>Sordariomycetes</taxon>
        <taxon>Sordariomycetidae</taxon>
        <taxon>Sordariales</taxon>
        <taxon>Chaetomiaceae</taxon>
        <taxon>Chaetomium</taxon>
    </lineage>
</organism>
<evidence type="ECO:0000256" key="1">
    <source>
        <dbReference type="SAM" id="SignalP"/>
    </source>
</evidence>
<evidence type="ECO:0000313" key="2">
    <source>
        <dbReference type="EMBL" id="KAK3300726.1"/>
    </source>
</evidence>
<dbReference type="EMBL" id="JAUEPN010000001">
    <property type="protein sequence ID" value="KAK3300726.1"/>
    <property type="molecule type" value="Genomic_DNA"/>
</dbReference>
<dbReference type="GeneID" id="87839767"/>
<feature type="signal peptide" evidence="1">
    <location>
        <begin position="1"/>
        <end position="26"/>
    </location>
</feature>
<dbReference type="Gene3D" id="2.120.10.30">
    <property type="entry name" value="TolB, C-terminal domain"/>
    <property type="match status" value="1"/>
</dbReference>
<name>A0AAE0HRZ5_9PEZI</name>
<comment type="caution">
    <text evidence="2">The sequence shown here is derived from an EMBL/GenBank/DDBJ whole genome shotgun (WGS) entry which is preliminary data.</text>
</comment>
<dbReference type="Proteomes" id="UP001278766">
    <property type="component" value="Unassembled WGS sequence"/>
</dbReference>
<dbReference type="PANTHER" id="PTHR42060:SF1">
    <property type="entry name" value="NHL REPEAT-CONTAINING PROTEIN"/>
    <property type="match status" value="1"/>
</dbReference>
<gene>
    <name evidence="2" type="ORF">B0H64DRAFT_381626</name>
</gene>
<sequence length="344" mass="35277">MMYLGQGIKACLLLLLPSSIPVLALSTPTTVFTLPGPIAPASWFESLAVRPNGLILATRGDAPEIWQIDPATGEGVLLVSVTGAFNLTGIAQVTMASHHQQRPHAQTAGETYVFGSAHIPSPNQVEPGSAKVWTLQFPASTTTTNNNKNTPNDTPPIVSLLTALPTAGFINGIASWGANRILLSDTLAAAIYLMDVRTGAYTTPLTNLTGVNGIQTAPGYVYRADHAASALSRIPVDSDAVATGPAEVLASEQPVDDFALVVDGDGSGAGRAYVAALYENRVVEVVFGPAGSPGTGTKRVVVEDVSGTGTGFVSVAVLGRRAEDAGLLYVAVGQGGGSAGRCEG</sequence>
<evidence type="ECO:0000313" key="3">
    <source>
        <dbReference type="Proteomes" id="UP001278766"/>
    </source>
</evidence>
<reference evidence="2" key="1">
    <citation type="journal article" date="2023" name="Mol. Phylogenet. Evol.">
        <title>Genome-scale phylogeny and comparative genomics of the fungal order Sordariales.</title>
        <authorList>
            <person name="Hensen N."/>
            <person name="Bonometti L."/>
            <person name="Westerberg I."/>
            <person name="Brannstrom I.O."/>
            <person name="Guillou S."/>
            <person name="Cros-Aarteil S."/>
            <person name="Calhoun S."/>
            <person name="Haridas S."/>
            <person name="Kuo A."/>
            <person name="Mondo S."/>
            <person name="Pangilinan J."/>
            <person name="Riley R."/>
            <person name="LaButti K."/>
            <person name="Andreopoulos B."/>
            <person name="Lipzen A."/>
            <person name="Chen C."/>
            <person name="Yan M."/>
            <person name="Daum C."/>
            <person name="Ng V."/>
            <person name="Clum A."/>
            <person name="Steindorff A."/>
            <person name="Ohm R.A."/>
            <person name="Martin F."/>
            <person name="Silar P."/>
            <person name="Natvig D.O."/>
            <person name="Lalanne C."/>
            <person name="Gautier V."/>
            <person name="Ament-Velasquez S.L."/>
            <person name="Kruys A."/>
            <person name="Hutchinson M.I."/>
            <person name="Powell A.J."/>
            <person name="Barry K."/>
            <person name="Miller A.N."/>
            <person name="Grigoriev I.V."/>
            <person name="Debuchy R."/>
            <person name="Gladieux P."/>
            <person name="Hiltunen Thoren M."/>
            <person name="Johannesson H."/>
        </authorList>
    </citation>
    <scope>NUCLEOTIDE SEQUENCE</scope>
    <source>
        <strain evidence="2">CBS 168.71</strain>
    </source>
</reference>
<feature type="chain" id="PRO_5042290033" evidence="1">
    <location>
        <begin position="27"/>
        <end position="344"/>
    </location>
</feature>
<keyword evidence="3" id="KW-1185">Reference proteome</keyword>
<dbReference type="RefSeq" id="XP_062664240.1">
    <property type="nucleotide sequence ID" value="XM_062802819.1"/>
</dbReference>